<reference evidence="1" key="1">
    <citation type="journal article" date="2020" name="mSystems">
        <title>Genome- and Community-Level Interaction Insights into Carbon Utilization and Element Cycling Functions of Hydrothermarchaeota in Hydrothermal Sediment.</title>
        <authorList>
            <person name="Zhou Z."/>
            <person name="Liu Y."/>
            <person name="Xu W."/>
            <person name="Pan J."/>
            <person name="Luo Z.H."/>
            <person name="Li M."/>
        </authorList>
    </citation>
    <scope>NUCLEOTIDE SEQUENCE [LARGE SCALE GENOMIC DNA]</scope>
    <source>
        <strain evidence="1">HyVt-628</strain>
    </source>
</reference>
<dbReference type="Proteomes" id="UP000886059">
    <property type="component" value="Unassembled WGS sequence"/>
</dbReference>
<organism evidence="1">
    <name type="scientific">Chlorobaculum parvum</name>
    <dbReference type="NCBI Taxonomy" id="274539"/>
    <lineage>
        <taxon>Bacteria</taxon>
        <taxon>Pseudomonadati</taxon>
        <taxon>Chlorobiota</taxon>
        <taxon>Chlorobiia</taxon>
        <taxon>Chlorobiales</taxon>
        <taxon>Chlorobiaceae</taxon>
        <taxon>Chlorobaculum</taxon>
    </lineage>
</organism>
<proteinExistence type="predicted"/>
<dbReference type="EMBL" id="DRSK01000252">
    <property type="protein sequence ID" value="HHE08121.1"/>
    <property type="molecule type" value="Genomic_DNA"/>
</dbReference>
<protein>
    <submittedName>
        <fullName evidence="1">Cyclase</fullName>
    </submittedName>
</protein>
<dbReference type="AlphaFoldDB" id="A0A7C5DDL5"/>
<accession>A0A7C5DDL5</accession>
<comment type="caution">
    <text evidence="1">The sequence shown here is derived from an EMBL/GenBank/DDBJ whole genome shotgun (WGS) entry which is preliminary data.</text>
</comment>
<name>A0A7C5DDL5_9CHLB</name>
<gene>
    <name evidence="1" type="ORF">ENL01_04505</name>
</gene>
<sequence>MARTPEQQAKLLQREILIDLE</sequence>
<feature type="non-terminal residue" evidence="1">
    <location>
        <position position="21"/>
    </location>
</feature>
<evidence type="ECO:0000313" key="1">
    <source>
        <dbReference type="EMBL" id="HHE08121.1"/>
    </source>
</evidence>